<dbReference type="NCBIfam" id="TIGR01463">
    <property type="entry name" value="mtaA_cmuA"/>
    <property type="match status" value="1"/>
</dbReference>
<dbReference type="EMBL" id="CP133592">
    <property type="protein sequence ID" value="WMW25226.1"/>
    <property type="molecule type" value="Genomic_DNA"/>
</dbReference>
<evidence type="ECO:0000256" key="2">
    <source>
        <dbReference type="ARBA" id="ARBA00022603"/>
    </source>
</evidence>
<proteinExistence type="predicted"/>
<organism evidence="8 9">
    <name type="scientific">Methanolobus sediminis</name>
    <dbReference type="NCBI Taxonomy" id="3072978"/>
    <lineage>
        <taxon>Archaea</taxon>
        <taxon>Methanobacteriati</taxon>
        <taxon>Methanobacteriota</taxon>
        <taxon>Stenosarchaea group</taxon>
        <taxon>Methanomicrobia</taxon>
        <taxon>Methanosarcinales</taxon>
        <taxon>Methanosarcinaceae</taxon>
        <taxon>Methanolobus</taxon>
    </lineage>
</organism>
<protein>
    <submittedName>
        <fullName evidence="8">Methylcobamide:CoM methyltransferase MtbA</fullName>
        <ecNumber evidence="8">2.1.1.247</ecNumber>
    </submittedName>
</protein>
<keyword evidence="3 8" id="KW-0808">Transferase</keyword>
<dbReference type="AlphaFoldDB" id="A0AA51YJ51"/>
<keyword evidence="4" id="KW-0479">Metal-binding</keyword>
<evidence type="ECO:0000259" key="7">
    <source>
        <dbReference type="Pfam" id="PF01208"/>
    </source>
</evidence>
<evidence type="ECO:0000313" key="9">
    <source>
        <dbReference type="Proteomes" id="UP001182908"/>
    </source>
</evidence>
<dbReference type="NCBIfam" id="NF004889">
    <property type="entry name" value="PRK06252.1"/>
    <property type="match status" value="1"/>
</dbReference>
<dbReference type="GO" id="GO:0043791">
    <property type="term" value="F:dimethylamine methyltransferase activity"/>
    <property type="evidence" value="ECO:0007669"/>
    <property type="project" value="InterPro"/>
</dbReference>
<sequence>MDEYTPKERLARALKGESVDRMPAISVTQTGTVEQMEACGAFWPEANEDAEKMATLAEAGHKVIGFEAVRVPFDITAEAEFFGCDIKAGTKEQQPSVVGHIVKSMDDIAKLKDYDISKGRVGVVCEAIRILAEKYGNELPIMGSMLGPFSLAQHMNGDDWFMAIMTDEEFGHALMELTTEFNIAYAKKMVENGADTMVIIDPTASAMLIGDEFYQKFVVPAHKKIADAMRELNVATVLHICGDTTPSLPLMESSGVDAISVDQNVDAATACGMVDKAVIIGNLDPVSALWKKTPEEIQKISQDVLDTGVGLLAPGCGIVSKTPNANLQAMVEAAKSHKY</sequence>
<gene>
    <name evidence="8" type="primary">mtbA</name>
    <name evidence="8" type="ORF">RE474_00475</name>
</gene>
<dbReference type="InterPro" id="IPR038071">
    <property type="entry name" value="UROD/MetE-like_sf"/>
</dbReference>
<name>A0AA51YJ51_9EURY</name>
<dbReference type="GO" id="GO:0006779">
    <property type="term" value="P:porphyrin-containing compound biosynthetic process"/>
    <property type="evidence" value="ECO:0007669"/>
    <property type="project" value="InterPro"/>
</dbReference>
<dbReference type="PANTHER" id="PTHR47099">
    <property type="entry name" value="METHYLCOBAMIDE:COM METHYLTRANSFERASE MTBA"/>
    <property type="match status" value="1"/>
</dbReference>
<dbReference type="GO" id="GO:0004853">
    <property type="term" value="F:uroporphyrinogen decarboxylase activity"/>
    <property type="evidence" value="ECO:0007669"/>
    <property type="project" value="InterPro"/>
</dbReference>
<dbReference type="RefSeq" id="WP_309311033.1">
    <property type="nucleotide sequence ID" value="NZ_CP133592.1"/>
</dbReference>
<dbReference type="NCBIfam" id="NF041608">
    <property type="entry name" value="methylcob_mtaseMtbA"/>
    <property type="match status" value="1"/>
</dbReference>
<dbReference type="PANTHER" id="PTHR47099:SF1">
    <property type="entry name" value="METHYLCOBAMIDE:COM METHYLTRANSFERASE MTBA"/>
    <property type="match status" value="1"/>
</dbReference>
<dbReference type="InterPro" id="IPR006360">
    <property type="entry name" value="Mtase_MtaA_CmuA"/>
</dbReference>
<evidence type="ECO:0000256" key="3">
    <source>
        <dbReference type="ARBA" id="ARBA00022679"/>
    </source>
</evidence>
<evidence type="ECO:0000256" key="4">
    <source>
        <dbReference type="ARBA" id="ARBA00022723"/>
    </source>
</evidence>
<accession>A0AA51YJ51</accession>
<dbReference type="GO" id="GO:0032259">
    <property type="term" value="P:methylation"/>
    <property type="evidence" value="ECO:0007669"/>
    <property type="project" value="UniProtKB-KW"/>
</dbReference>
<feature type="domain" description="Uroporphyrinogen decarboxylase (URO-D)" evidence="7">
    <location>
        <begin position="5"/>
        <end position="336"/>
    </location>
</feature>
<dbReference type="SUPFAM" id="SSF51726">
    <property type="entry name" value="UROD/MetE-like"/>
    <property type="match status" value="1"/>
</dbReference>
<dbReference type="GeneID" id="84231146"/>
<evidence type="ECO:0000313" key="8">
    <source>
        <dbReference type="EMBL" id="WMW25226.1"/>
    </source>
</evidence>
<dbReference type="GO" id="GO:0006730">
    <property type="term" value="P:one-carbon metabolic process"/>
    <property type="evidence" value="ECO:0007669"/>
    <property type="project" value="InterPro"/>
</dbReference>
<dbReference type="InterPro" id="IPR048096">
    <property type="entry name" value="Methylcob_mtaseMtbA"/>
</dbReference>
<keyword evidence="9" id="KW-1185">Reference proteome</keyword>
<dbReference type="CDD" id="cd03307">
    <property type="entry name" value="Mta_CmuA_like"/>
    <property type="match status" value="1"/>
</dbReference>
<keyword evidence="6" id="KW-0484">Methanogenesis</keyword>
<reference evidence="8 9" key="1">
    <citation type="submission" date="2023-08" db="EMBL/GenBank/DDBJ databases">
        <title>Methanolobus mangrovi sp. nov. and Methanolobus sediminis sp. nov, two novel methylotrophic methanogens isolated from mangrove sediments in China.</title>
        <authorList>
            <person name="Zhou J."/>
        </authorList>
    </citation>
    <scope>NUCLEOTIDE SEQUENCE [LARGE SCALE GENOMIC DNA]</scope>
    <source>
        <strain evidence="8 9">FTZ6</strain>
    </source>
</reference>
<keyword evidence="2 8" id="KW-0489">Methyltransferase</keyword>
<evidence type="ECO:0000256" key="1">
    <source>
        <dbReference type="ARBA" id="ARBA00001947"/>
    </source>
</evidence>
<keyword evidence="5" id="KW-0862">Zinc</keyword>
<evidence type="ECO:0000256" key="6">
    <source>
        <dbReference type="ARBA" id="ARBA00022994"/>
    </source>
</evidence>
<dbReference type="Proteomes" id="UP001182908">
    <property type="component" value="Chromosome"/>
</dbReference>
<dbReference type="Gene3D" id="3.20.20.210">
    <property type="match status" value="1"/>
</dbReference>
<dbReference type="GO" id="GO:2001129">
    <property type="term" value="P:methane biosynthetic process from dimethylamine"/>
    <property type="evidence" value="ECO:0007669"/>
    <property type="project" value="InterPro"/>
</dbReference>
<evidence type="ECO:0000256" key="5">
    <source>
        <dbReference type="ARBA" id="ARBA00022833"/>
    </source>
</evidence>
<dbReference type="InterPro" id="IPR052024">
    <property type="entry name" value="Methanogen_methyltrans"/>
</dbReference>
<dbReference type="GO" id="GO:0043833">
    <property type="term" value="F:[methyl-Co(III) methylamine-specific corrinoid protein]:coenzyme M methyltransferase activity"/>
    <property type="evidence" value="ECO:0007669"/>
    <property type="project" value="UniProtKB-EC"/>
</dbReference>
<dbReference type="KEGG" id="mseb:RE474_00475"/>
<comment type="cofactor">
    <cofactor evidence="1">
        <name>Zn(2+)</name>
        <dbReference type="ChEBI" id="CHEBI:29105"/>
    </cofactor>
</comment>
<dbReference type="GO" id="GO:0046872">
    <property type="term" value="F:metal ion binding"/>
    <property type="evidence" value="ECO:0007669"/>
    <property type="project" value="UniProtKB-KW"/>
</dbReference>
<dbReference type="InterPro" id="IPR000257">
    <property type="entry name" value="Uroporphyrinogen_deCOase"/>
</dbReference>
<dbReference type="Pfam" id="PF01208">
    <property type="entry name" value="URO-D"/>
    <property type="match status" value="1"/>
</dbReference>
<dbReference type="EC" id="2.1.1.247" evidence="8"/>